<evidence type="ECO:0000256" key="4">
    <source>
        <dbReference type="ARBA" id="ARBA00022989"/>
    </source>
</evidence>
<evidence type="ECO:0000313" key="11">
    <source>
        <dbReference type="Proteomes" id="UP001216253"/>
    </source>
</evidence>
<dbReference type="InterPro" id="IPR050539">
    <property type="entry name" value="ThrE_Dicarb/AminoAcid_Exp"/>
</dbReference>
<reference evidence="10 11" key="1">
    <citation type="submission" date="2023-03" db="EMBL/GenBank/DDBJ databases">
        <title>NovoSphingobium album sp. nov. isolated from polycyclic aromatic hydrocarbons- and heavy-metal polluted soil.</title>
        <authorList>
            <person name="Liu Z."/>
            <person name="Wang K."/>
        </authorList>
    </citation>
    <scope>NUCLEOTIDE SEQUENCE [LARGE SCALE GENOMIC DNA]</scope>
    <source>
        <strain evidence="10 11">H3SJ31-1</strain>
    </source>
</reference>
<evidence type="ECO:0000259" key="9">
    <source>
        <dbReference type="Pfam" id="PF06738"/>
    </source>
</evidence>
<organism evidence="10 11">
    <name type="scientific">Novosphingobium album</name>
    <name type="common">ex Liu et al. 2023</name>
    <dbReference type="NCBI Taxonomy" id="3031130"/>
    <lineage>
        <taxon>Bacteria</taxon>
        <taxon>Pseudomonadati</taxon>
        <taxon>Pseudomonadota</taxon>
        <taxon>Alphaproteobacteria</taxon>
        <taxon>Sphingomonadales</taxon>
        <taxon>Sphingomonadaceae</taxon>
        <taxon>Novosphingobium</taxon>
    </lineage>
</organism>
<dbReference type="Pfam" id="PF06738">
    <property type="entry name" value="ThrE"/>
    <property type="match status" value="1"/>
</dbReference>
<evidence type="ECO:0000256" key="6">
    <source>
        <dbReference type="ARBA" id="ARBA00034125"/>
    </source>
</evidence>
<keyword evidence="5 8" id="KW-0472">Membrane</keyword>
<dbReference type="RefSeq" id="WP_275229138.1">
    <property type="nucleotide sequence ID" value="NZ_JARESE010000050.1"/>
</dbReference>
<keyword evidence="3 8" id="KW-0812">Transmembrane</keyword>
<dbReference type="PANTHER" id="PTHR34390">
    <property type="entry name" value="UPF0442 PROTEIN YJJB-RELATED"/>
    <property type="match status" value="1"/>
</dbReference>
<evidence type="ECO:0000313" key="10">
    <source>
        <dbReference type="EMBL" id="MDE8653034.1"/>
    </source>
</evidence>
<keyword evidence="11" id="KW-1185">Reference proteome</keyword>
<dbReference type="EMBL" id="JARESE010000050">
    <property type="protein sequence ID" value="MDE8653034.1"/>
    <property type="molecule type" value="Genomic_DNA"/>
</dbReference>
<accession>A0ABT5WSL8</accession>
<evidence type="ECO:0000256" key="5">
    <source>
        <dbReference type="ARBA" id="ARBA00023136"/>
    </source>
</evidence>
<evidence type="ECO:0000256" key="3">
    <source>
        <dbReference type="ARBA" id="ARBA00022692"/>
    </source>
</evidence>
<evidence type="ECO:0000256" key="8">
    <source>
        <dbReference type="SAM" id="Phobius"/>
    </source>
</evidence>
<dbReference type="InterPro" id="IPR010619">
    <property type="entry name" value="ThrE-like_N"/>
</dbReference>
<keyword evidence="4 8" id="KW-1133">Transmembrane helix</keyword>
<proteinExistence type="inferred from homology"/>
<evidence type="ECO:0000256" key="7">
    <source>
        <dbReference type="SAM" id="MobiDB-lite"/>
    </source>
</evidence>
<protein>
    <submittedName>
        <fullName evidence="10">Threonine/serine exporter family protein</fullName>
    </submittedName>
</protein>
<gene>
    <name evidence="10" type="ORF">PYV00_15105</name>
</gene>
<feature type="transmembrane region" description="Helical" evidence="8">
    <location>
        <begin position="226"/>
        <end position="246"/>
    </location>
</feature>
<feature type="transmembrane region" description="Helical" evidence="8">
    <location>
        <begin position="258"/>
        <end position="279"/>
    </location>
</feature>
<name>A0ABT5WSL8_9SPHN</name>
<evidence type="ECO:0000256" key="2">
    <source>
        <dbReference type="ARBA" id="ARBA00022475"/>
    </source>
</evidence>
<comment type="caution">
    <text evidence="10">The sequence shown here is derived from an EMBL/GenBank/DDBJ whole genome shotgun (WGS) entry which is preliminary data.</text>
</comment>
<feature type="transmembrane region" description="Helical" evidence="8">
    <location>
        <begin position="199"/>
        <end position="220"/>
    </location>
</feature>
<dbReference type="Proteomes" id="UP001216253">
    <property type="component" value="Unassembled WGS sequence"/>
</dbReference>
<comment type="subcellular location">
    <subcellularLocation>
        <location evidence="1">Cell membrane</location>
        <topology evidence="1">Multi-pass membrane protein</topology>
    </subcellularLocation>
</comment>
<feature type="region of interest" description="Disordered" evidence="7">
    <location>
        <begin position="1"/>
        <end position="21"/>
    </location>
</feature>
<sequence>MSGESIRGSEQDDPAGAAGPVAVVTPFPGASEDLYHDLEKITDTAIAFGRVLMESGASVKVIEEGATLVARGLGARPIGLRTGYASLTFTVSGGGHRVTRMRPVGRHVVNHRLDRAVRQLALEVAEQGGDHASVRARLDKLVEQTPRYSPWLVAVGTGAACAAFGQLLGMDWLAIAPVLAGGTIGQYARHQLLHRGINVYVMAAIVAFLSATLGGLGALAVGSSTVTLATVASTLLLVPGVPATNAQTDIMDGFPTVGSARAVGVAMLMVFTACGIWFAETLIRSLS</sequence>
<dbReference type="PANTHER" id="PTHR34390:SF2">
    <property type="entry name" value="SUCCINATE TRANSPORTER SUBUNIT YJJP-RELATED"/>
    <property type="match status" value="1"/>
</dbReference>
<keyword evidence="2" id="KW-1003">Cell membrane</keyword>
<feature type="domain" description="Threonine/serine exporter-like N-terminal" evidence="9">
    <location>
        <begin position="44"/>
        <end position="282"/>
    </location>
</feature>
<comment type="similarity">
    <text evidence="6">Belongs to the ThrE exporter (TC 2.A.79) family.</text>
</comment>
<evidence type="ECO:0000256" key="1">
    <source>
        <dbReference type="ARBA" id="ARBA00004651"/>
    </source>
</evidence>